<proteinExistence type="predicted"/>
<name>A0A9P7Z238_9HELO</name>
<dbReference type="CDD" id="cd22191">
    <property type="entry name" value="DPBB_RlpA_EXP_N-like"/>
    <property type="match status" value="1"/>
</dbReference>
<dbReference type="PANTHER" id="PTHR31836">
    <property type="match status" value="1"/>
</dbReference>
<keyword evidence="1 2" id="KW-0732">Signal</keyword>
<evidence type="ECO:0000313" key="4">
    <source>
        <dbReference type="Proteomes" id="UP000887226"/>
    </source>
</evidence>
<dbReference type="SUPFAM" id="SSF50685">
    <property type="entry name" value="Barwin-like endoglucanases"/>
    <property type="match status" value="1"/>
</dbReference>
<dbReference type="PANTHER" id="PTHR31836:SF28">
    <property type="entry name" value="SRCR DOMAIN-CONTAINING PROTEIN-RELATED"/>
    <property type="match status" value="1"/>
</dbReference>
<accession>A0A9P7Z238</accession>
<dbReference type="EMBL" id="MU253936">
    <property type="protein sequence ID" value="KAG9244014.1"/>
    <property type="molecule type" value="Genomic_DNA"/>
</dbReference>
<sequence>MKSTTFAFGSLLATIATAQPHRHQHQHAHQKRAGSVVWITEWVEEYETIAVTETIWVTSGQIIPLSTAVPTTSVSIASVPAQFFEPQSSSVAPTPTPSSSSVYIAPAPQSTSIAAPFQAASVPEVESPAVVVPATTSSISVTVPTPASTLATVAADAAVAPVASSVAAPVSSVVATSSNNVASTASGSSTASCEGEGALCGGDLTYYDTGLGACGWENDGTVESVVALPFELMGTQSNGNPYCGKTITILRKSKSITAKVVDKCMGCIGRSIDVSHAAFDQLEDEFVGRTTATWYFNE</sequence>
<protein>
    <submittedName>
        <fullName evidence="3">Allergen Asp F7</fullName>
    </submittedName>
</protein>
<gene>
    <name evidence="3" type="ORF">BJ878DRAFT_542710</name>
</gene>
<evidence type="ECO:0000256" key="2">
    <source>
        <dbReference type="SAM" id="SignalP"/>
    </source>
</evidence>
<feature type="signal peptide" evidence="2">
    <location>
        <begin position="1"/>
        <end position="18"/>
    </location>
</feature>
<dbReference type="InterPro" id="IPR036908">
    <property type="entry name" value="RlpA-like_sf"/>
</dbReference>
<evidence type="ECO:0000256" key="1">
    <source>
        <dbReference type="ARBA" id="ARBA00022729"/>
    </source>
</evidence>
<comment type="caution">
    <text evidence="3">The sequence shown here is derived from an EMBL/GenBank/DDBJ whole genome shotgun (WGS) entry which is preliminary data.</text>
</comment>
<keyword evidence="4" id="KW-1185">Reference proteome</keyword>
<feature type="chain" id="PRO_5040166586" evidence="2">
    <location>
        <begin position="19"/>
        <end position="298"/>
    </location>
</feature>
<dbReference type="InterPro" id="IPR051477">
    <property type="entry name" value="Expansin_CellWall"/>
</dbReference>
<dbReference type="AlphaFoldDB" id="A0A9P7Z238"/>
<dbReference type="OrthoDB" id="623670at2759"/>
<reference evidence="3" key="1">
    <citation type="journal article" date="2021" name="IMA Fungus">
        <title>Genomic characterization of three marine fungi, including Emericellopsis atlantica sp. nov. with signatures of a generalist lifestyle and marine biomass degradation.</title>
        <authorList>
            <person name="Hagestad O.C."/>
            <person name="Hou L."/>
            <person name="Andersen J.H."/>
            <person name="Hansen E.H."/>
            <person name="Altermark B."/>
            <person name="Li C."/>
            <person name="Kuhnert E."/>
            <person name="Cox R.J."/>
            <person name="Crous P.W."/>
            <person name="Spatafora J.W."/>
            <person name="Lail K."/>
            <person name="Amirebrahimi M."/>
            <person name="Lipzen A."/>
            <person name="Pangilinan J."/>
            <person name="Andreopoulos W."/>
            <person name="Hayes R.D."/>
            <person name="Ng V."/>
            <person name="Grigoriev I.V."/>
            <person name="Jackson S.A."/>
            <person name="Sutton T.D.S."/>
            <person name="Dobson A.D.W."/>
            <person name="Rama T."/>
        </authorList>
    </citation>
    <scope>NUCLEOTIDE SEQUENCE</scope>
    <source>
        <strain evidence="3">TRa3180A</strain>
    </source>
</reference>
<dbReference type="Proteomes" id="UP000887226">
    <property type="component" value="Unassembled WGS sequence"/>
</dbReference>
<dbReference type="Gene3D" id="2.40.40.10">
    <property type="entry name" value="RlpA-like domain"/>
    <property type="match status" value="1"/>
</dbReference>
<evidence type="ECO:0000313" key="3">
    <source>
        <dbReference type="EMBL" id="KAG9244014.1"/>
    </source>
</evidence>
<organism evidence="3 4">
    <name type="scientific">Calycina marina</name>
    <dbReference type="NCBI Taxonomy" id="1763456"/>
    <lineage>
        <taxon>Eukaryota</taxon>
        <taxon>Fungi</taxon>
        <taxon>Dikarya</taxon>
        <taxon>Ascomycota</taxon>
        <taxon>Pezizomycotina</taxon>
        <taxon>Leotiomycetes</taxon>
        <taxon>Helotiales</taxon>
        <taxon>Pezizellaceae</taxon>
        <taxon>Calycina</taxon>
    </lineage>
</organism>